<dbReference type="PATRIC" id="fig|1423742.4.peg.1324"/>
<protein>
    <submittedName>
        <fullName evidence="1">Lipolytic protein G-D-S-L family protein</fullName>
    </submittedName>
</protein>
<proteinExistence type="predicted"/>
<gene>
    <name evidence="1" type="ORF">FC21_GL001277</name>
</gene>
<dbReference type="OrthoDB" id="1828825at2"/>
<organism evidence="1 2">
    <name type="scientific">Limosilactobacillus equigenerosi DSM 18793 = JCM 14505</name>
    <dbReference type="NCBI Taxonomy" id="1423742"/>
    <lineage>
        <taxon>Bacteria</taxon>
        <taxon>Bacillati</taxon>
        <taxon>Bacillota</taxon>
        <taxon>Bacilli</taxon>
        <taxon>Lactobacillales</taxon>
        <taxon>Lactobacillaceae</taxon>
        <taxon>Limosilactobacillus</taxon>
    </lineage>
</organism>
<keyword evidence="2" id="KW-1185">Reference proteome</keyword>
<dbReference type="PANTHER" id="PTHR43784">
    <property type="entry name" value="GDSL-LIKE LIPASE/ACYLHYDROLASE, PUTATIVE (AFU_ORTHOLOGUE AFUA_2G00820)-RELATED"/>
    <property type="match status" value="1"/>
</dbReference>
<dbReference type="STRING" id="417373.GCA_001570685_01390"/>
<sequence length="362" mass="39961">MNWQPGYYQAPHSFQARPFQLPQLEMVMKVTSLIAGTAVRVRLQNLFAPTPIIFDQGWLSLSADFNDAQPLTLAGQSQLVIPPQTTQLTDPLPITVAAGQPLYLRFQASQPQAYMDVNITYATKFINATWQRQLGACPALSSRNDQPHAWFNVTGIDVLTPSTPQVIEITGDSLVEMGMLTQGLFDLTLLNRLNQVTWLQTGIAGNRLLADAPATTGNLATYGEATYRRLLKRKLPWPLALTVVNAGLNDLLVPLKMPQLNLALPTIDQLTTCYQQLARHQPVLVPTLSPSLFATSASSVGEQRRQQVNEFLRQQSWGVDLEPTLSNHSGSLKPELDFGDHLHWSEAGGIAVASRIWSAIFK</sequence>
<name>A0A0R1UUQ4_9LACO</name>
<dbReference type="RefSeq" id="WP_056995590.1">
    <property type="nucleotide sequence ID" value="NZ_AZGC01000030.1"/>
</dbReference>
<dbReference type="EMBL" id="AZGC01000030">
    <property type="protein sequence ID" value="KRL94661.1"/>
    <property type="molecule type" value="Genomic_DNA"/>
</dbReference>
<dbReference type="Proteomes" id="UP000051084">
    <property type="component" value="Unassembled WGS sequence"/>
</dbReference>
<reference evidence="1 2" key="1">
    <citation type="journal article" date="2015" name="Genome Announc.">
        <title>Expanding the biotechnology potential of lactobacilli through comparative genomics of 213 strains and associated genera.</title>
        <authorList>
            <person name="Sun Z."/>
            <person name="Harris H.M."/>
            <person name="McCann A."/>
            <person name="Guo C."/>
            <person name="Argimon S."/>
            <person name="Zhang W."/>
            <person name="Yang X."/>
            <person name="Jeffery I.B."/>
            <person name="Cooney J.C."/>
            <person name="Kagawa T.F."/>
            <person name="Liu W."/>
            <person name="Song Y."/>
            <person name="Salvetti E."/>
            <person name="Wrobel A."/>
            <person name="Rasinkangas P."/>
            <person name="Parkhill J."/>
            <person name="Rea M.C."/>
            <person name="O'Sullivan O."/>
            <person name="Ritari J."/>
            <person name="Douillard F.P."/>
            <person name="Paul Ross R."/>
            <person name="Yang R."/>
            <person name="Briner A.E."/>
            <person name="Felis G.E."/>
            <person name="de Vos W.M."/>
            <person name="Barrangou R."/>
            <person name="Klaenhammer T.R."/>
            <person name="Caufield P.W."/>
            <person name="Cui Y."/>
            <person name="Zhang H."/>
            <person name="O'Toole P.W."/>
        </authorList>
    </citation>
    <scope>NUCLEOTIDE SEQUENCE [LARGE SCALE GENOMIC DNA]</scope>
    <source>
        <strain evidence="1 2">DSM 18793</strain>
    </source>
</reference>
<comment type="caution">
    <text evidence="1">The sequence shown here is derived from an EMBL/GenBank/DDBJ whole genome shotgun (WGS) entry which is preliminary data.</text>
</comment>
<dbReference type="SUPFAM" id="SSF52266">
    <property type="entry name" value="SGNH hydrolase"/>
    <property type="match status" value="1"/>
</dbReference>
<accession>A0A0R1UUQ4</accession>
<dbReference type="InterPro" id="IPR036514">
    <property type="entry name" value="SGNH_hydro_sf"/>
</dbReference>
<evidence type="ECO:0000313" key="1">
    <source>
        <dbReference type="EMBL" id="KRL94661.1"/>
    </source>
</evidence>
<dbReference type="AlphaFoldDB" id="A0A0R1UUQ4"/>
<dbReference type="Gene3D" id="3.40.50.1110">
    <property type="entry name" value="SGNH hydrolase"/>
    <property type="match status" value="1"/>
</dbReference>
<evidence type="ECO:0000313" key="2">
    <source>
        <dbReference type="Proteomes" id="UP000051084"/>
    </source>
</evidence>
<dbReference type="PANTHER" id="PTHR43784:SF2">
    <property type="entry name" value="GDSL-LIKE LIPASE_ACYLHYDROLASE, PUTATIVE (AFU_ORTHOLOGUE AFUA_2G00820)-RELATED"/>
    <property type="match status" value="1"/>
</dbReference>
<dbReference type="InterPro" id="IPR053140">
    <property type="entry name" value="GDSL_Rv0518-like"/>
</dbReference>